<feature type="compositionally biased region" description="Gly residues" evidence="2">
    <location>
        <begin position="328"/>
        <end position="337"/>
    </location>
</feature>
<gene>
    <name evidence="4" type="ORF">RR46_03637</name>
</gene>
<evidence type="ECO:0000256" key="3">
    <source>
        <dbReference type="SAM" id="Phobius"/>
    </source>
</evidence>
<feature type="region of interest" description="Disordered" evidence="2">
    <location>
        <begin position="149"/>
        <end position="169"/>
    </location>
</feature>
<keyword evidence="3" id="KW-0812">Transmembrane</keyword>
<evidence type="ECO:0000256" key="2">
    <source>
        <dbReference type="SAM" id="MobiDB-lite"/>
    </source>
</evidence>
<keyword evidence="3" id="KW-0472">Membrane</keyword>
<feature type="compositionally biased region" description="Polar residues" evidence="2">
    <location>
        <begin position="252"/>
        <end position="267"/>
    </location>
</feature>
<dbReference type="EMBL" id="KQ459584">
    <property type="protein sequence ID" value="KPI98485.1"/>
    <property type="molecule type" value="Genomic_DNA"/>
</dbReference>
<sequence length="820" mass="90624">MSDKNEDVEELKKRNVELAKALEESKIAAAQRDREKLNLIRERNELKLKLNRIRSGGAAQIRQLDAALQDAIQETLTHLVQASNAVARTMELAKTYMRDRQELDASSPRWSMLSGTPVAAERERVNRVPPLLIGGQSIQPVVSLSRTLLNSSTSSTNRSPNQQNRNVTERAVPMHVLQDVYIPLTRIDAAELMGNQEEEEDEANNIENSTEDLGLDDSAEQELEESQNDNNAAFMSPQLLETVIEEEEQVSGDRTQSPATASRSCTDNPLEGPSWLLDVHQDTQTNGAESRVTLEPDSTTEQQEVENSASTSAVHKQQMNEVSPVVGGAAGAGGAAGGAFTPTVRRRKRTSSPHQPPSRRNSINKRVLKVVVAKMKFDDEEFSSSSPPKKMKLHSSPRPSPILQSLHQKPGKSAPAPAQEQPEDDVLSPILQMKVRPKVVIDSTKDLSRFDAPSPNGATDARVIIVSETNTTACVSGEVQPPRRRHNSARQLSDTSRDTDSDLATHTHTHTHATRRDTNKPRDTVASRRDTTTSRRDTSASRRDTDETRRDNSRSVTPESDGGVERQEGRSRRPRKQVVYREKPLNSVAHQAVLSCICTVSEEARHNGQPSVRREEPGGNLLHSPAASRGPMDVIFCLLNHAVTCNSGPGARGSSSSQLRLPAARLPHAAAFYSHHAHQRGDRQPGRYLHDPGHPALPTLAHLFHHFLNPDTLRYLNVVMSVTTSPAASRRQPSKRRFYYCTLIFINVDNIWCERGVASRRRSSAGDSFVGRVSFLERLVKCTAGAVCNMPNHETTSLIATYLILVLLLASLWLLYSGMF</sequence>
<feature type="compositionally biased region" description="Polar residues" evidence="2">
    <location>
        <begin position="296"/>
        <end position="321"/>
    </location>
</feature>
<evidence type="ECO:0008006" key="6">
    <source>
        <dbReference type="Google" id="ProtNLM"/>
    </source>
</evidence>
<feature type="coiled-coil region" evidence="1">
    <location>
        <begin position="1"/>
        <end position="28"/>
    </location>
</feature>
<accession>A0A194Q4Z7</accession>
<dbReference type="Proteomes" id="UP000053268">
    <property type="component" value="Unassembled WGS sequence"/>
</dbReference>
<keyword evidence="3" id="KW-1133">Transmembrane helix</keyword>
<evidence type="ECO:0000313" key="4">
    <source>
        <dbReference type="EMBL" id="KPI98485.1"/>
    </source>
</evidence>
<evidence type="ECO:0000256" key="1">
    <source>
        <dbReference type="SAM" id="Coils"/>
    </source>
</evidence>
<feature type="compositionally biased region" description="Basic and acidic residues" evidence="2">
    <location>
        <begin position="495"/>
        <end position="505"/>
    </location>
</feature>
<protein>
    <recommendedName>
        <fullName evidence="6">Shugoshin C-terminal domain-containing protein</fullName>
    </recommendedName>
</protein>
<proteinExistence type="predicted"/>
<dbReference type="AlphaFoldDB" id="A0A194Q4Z7"/>
<feature type="compositionally biased region" description="Basic and acidic residues" evidence="2">
    <location>
        <begin position="514"/>
        <end position="553"/>
    </location>
</feature>
<feature type="region of interest" description="Disordered" evidence="2">
    <location>
        <begin position="473"/>
        <end position="583"/>
    </location>
</feature>
<evidence type="ECO:0000313" key="5">
    <source>
        <dbReference type="Proteomes" id="UP000053268"/>
    </source>
</evidence>
<name>A0A194Q4Z7_PAPXU</name>
<feature type="transmembrane region" description="Helical" evidence="3">
    <location>
        <begin position="798"/>
        <end position="816"/>
    </location>
</feature>
<keyword evidence="1" id="KW-0175">Coiled coil</keyword>
<feature type="compositionally biased region" description="Low complexity" evidence="2">
    <location>
        <begin position="149"/>
        <end position="166"/>
    </location>
</feature>
<feature type="region of interest" description="Disordered" evidence="2">
    <location>
        <begin position="247"/>
        <end position="430"/>
    </location>
</feature>
<keyword evidence="5" id="KW-1185">Reference proteome</keyword>
<organism evidence="4 5">
    <name type="scientific">Papilio xuthus</name>
    <name type="common">Asian swallowtail butterfly</name>
    <dbReference type="NCBI Taxonomy" id="66420"/>
    <lineage>
        <taxon>Eukaryota</taxon>
        <taxon>Metazoa</taxon>
        <taxon>Ecdysozoa</taxon>
        <taxon>Arthropoda</taxon>
        <taxon>Hexapoda</taxon>
        <taxon>Insecta</taxon>
        <taxon>Pterygota</taxon>
        <taxon>Neoptera</taxon>
        <taxon>Endopterygota</taxon>
        <taxon>Lepidoptera</taxon>
        <taxon>Glossata</taxon>
        <taxon>Ditrysia</taxon>
        <taxon>Papilionoidea</taxon>
        <taxon>Papilionidae</taxon>
        <taxon>Papilioninae</taxon>
        <taxon>Papilio</taxon>
    </lineage>
</organism>
<reference evidence="4 5" key="1">
    <citation type="journal article" date="2015" name="Nat. Commun.">
        <title>Outbred genome sequencing and CRISPR/Cas9 gene editing in butterflies.</title>
        <authorList>
            <person name="Li X."/>
            <person name="Fan D."/>
            <person name="Zhang W."/>
            <person name="Liu G."/>
            <person name="Zhang L."/>
            <person name="Zhao L."/>
            <person name="Fang X."/>
            <person name="Chen L."/>
            <person name="Dong Y."/>
            <person name="Chen Y."/>
            <person name="Ding Y."/>
            <person name="Zhao R."/>
            <person name="Feng M."/>
            <person name="Zhu Y."/>
            <person name="Feng Y."/>
            <person name="Jiang X."/>
            <person name="Zhu D."/>
            <person name="Xiang H."/>
            <person name="Feng X."/>
            <person name="Li S."/>
            <person name="Wang J."/>
            <person name="Zhang G."/>
            <person name="Kronforst M.R."/>
            <person name="Wang W."/>
        </authorList>
    </citation>
    <scope>NUCLEOTIDE SEQUENCE [LARGE SCALE GENOMIC DNA]</scope>
    <source>
        <strain evidence="4">Ya'a_city_454_Px</strain>
        <tissue evidence="4">Whole body</tissue>
    </source>
</reference>